<dbReference type="SUPFAM" id="SSF47413">
    <property type="entry name" value="lambda repressor-like DNA-binding domains"/>
    <property type="match status" value="1"/>
</dbReference>
<evidence type="ECO:0000313" key="2">
    <source>
        <dbReference type="Proteomes" id="UP000032101"/>
    </source>
</evidence>
<name>A0A0D0MXA7_PSEFL</name>
<comment type="caution">
    <text evidence="1">The sequence shown here is derived from an EMBL/GenBank/DDBJ whole genome shotgun (WGS) entry which is preliminary data.</text>
</comment>
<dbReference type="GO" id="GO:0006355">
    <property type="term" value="P:regulation of DNA-templated transcription"/>
    <property type="evidence" value="ECO:0007669"/>
    <property type="project" value="InterPro"/>
</dbReference>
<dbReference type="Pfam" id="PF05269">
    <property type="entry name" value="Phage_CII"/>
    <property type="match status" value="1"/>
</dbReference>
<evidence type="ECO:0000313" key="1">
    <source>
        <dbReference type="EMBL" id="KIQ60200.1"/>
    </source>
</evidence>
<dbReference type="InterPro" id="IPR007933">
    <property type="entry name" value="Transcrpt_activ_CII"/>
</dbReference>
<dbReference type="InterPro" id="IPR010982">
    <property type="entry name" value="Lambda_DNA-bd_dom_sf"/>
</dbReference>
<dbReference type="Gene3D" id="1.10.260.40">
    <property type="entry name" value="lambda repressor-like DNA-binding domains"/>
    <property type="match status" value="1"/>
</dbReference>
<reference evidence="1 2" key="1">
    <citation type="submission" date="2015-01" db="EMBL/GenBank/DDBJ databases">
        <title>Draft Genome Sequence of the Biocontrol and Plant Growth-Promoting Rhizobacteria (PGPR) Pseudomonas fluorescens UM270.</title>
        <authorList>
            <person name="Hernandez-Salmeron J.E."/>
            <person name="Santoyo G."/>
            <person name="Moreno-Hagelsieb G."/>
            <person name="Hernandez-Leon R."/>
        </authorList>
    </citation>
    <scope>NUCLEOTIDE SEQUENCE [LARGE SCALE GENOMIC DNA]</scope>
    <source>
        <strain evidence="1 2">UM270</strain>
    </source>
</reference>
<dbReference type="RefSeq" id="WP_042729046.1">
    <property type="nucleotide sequence ID" value="NZ_JXNZ01000042.1"/>
</dbReference>
<dbReference type="GO" id="GO:0003677">
    <property type="term" value="F:DNA binding"/>
    <property type="evidence" value="ECO:0007669"/>
    <property type="project" value="InterPro"/>
</dbReference>
<dbReference type="EMBL" id="JXNZ01000042">
    <property type="protein sequence ID" value="KIQ60200.1"/>
    <property type="molecule type" value="Genomic_DNA"/>
</dbReference>
<protein>
    <submittedName>
        <fullName evidence="1">Bacteriophage CII protein</fullName>
    </submittedName>
</protein>
<gene>
    <name evidence="1" type="ORF">RL74_06830</name>
</gene>
<dbReference type="AlphaFoldDB" id="A0A0D0MXA7"/>
<sequence length="102" mass="11611">MSTNQLSQDQTVRARKNYSVLMQHLASVGNAPVALAVGCDEATISRMKPERFEQFCQILAVLGLKVVPMAMQCFDKRDIETLLHQAKRYMELIQNVDQLQEE</sequence>
<dbReference type="PATRIC" id="fig|294.124.peg.1399"/>
<dbReference type="OrthoDB" id="6658868at2"/>
<organism evidence="1 2">
    <name type="scientific">Pseudomonas fluorescens</name>
    <dbReference type="NCBI Taxonomy" id="294"/>
    <lineage>
        <taxon>Bacteria</taxon>
        <taxon>Pseudomonadati</taxon>
        <taxon>Pseudomonadota</taxon>
        <taxon>Gammaproteobacteria</taxon>
        <taxon>Pseudomonadales</taxon>
        <taxon>Pseudomonadaceae</taxon>
        <taxon>Pseudomonas</taxon>
    </lineage>
</organism>
<dbReference type="Proteomes" id="UP000032101">
    <property type="component" value="Unassembled WGS sequence"/>
</dbReference>
<proteinExistence type="predicted"/>
<accession>A0A0D0MXA7</accession>